<keyword evidence="1" id="KW-0472">Membrane</keyword>
<name>A0A366I868_9FIRM</name>
<evidence type="ECO:0000313" key="3">
    <source>
        <dbReference type="Proteomes" id="UP000253490"/>
    </source>
</evidence>
<feature type="transmembrane region" description="Helical" evidence="1">
    <location>
        <begin position="6"/>
        <end position="25"/>
    </location>
</feature>
<evidence type="ECO:0000256" key="1">
    <source>
        <dbReference type="SAM" id="Phobius"/>
    </source>
</evidence>
<evidence type="ECO:0000313" key="2">
    <source>
        <dbReference type="EMBL" id="RBP63864.1"/>
    </source>
</evidence>
<keyword evidence="1" id="KW-0812">Transmembrane</keyword>
<reference evidence="2 3" key="1">
    <citation type="submission" date="2018-06" db="EMBL/GenBank/DDBJ databases">
        <title>Genomic Encyclopedia of Type Strains, Phase IV (KMG-IV): sequencing the most valuable type-strain genomes for metagenomic binning, comparative biology and taxonomic classification.</title>
        <authorList>
            <person name="Goeker M."/>
        </authorList>
    </citation>
    <scope>NUCLEOTIDE SEQUENCE [LARGE SCALE GENOMIC DNA]</scope>
    <source>
        <strain evidence="2 3">DSM 22112</strain>
    </source>
</reference>
<dbReference type="OrthoDB" id="1768572at2"/>
<keyword evidence="1" id="KW-1133">Transmembrane helix</keyword>
<protein>
    <recommendedName>
        <fullName evidence="4">Stress-responsive transcriptional regulator PspC</fullName>
    </recommendedName>
</protein>
<evidence type="ECO:0008006" key="4">
    <source>
        <dbReference type="Google" id="ProtNLM"/>
    </source>
</evidence>
<comment type="caution">
    <text evidence="2">The sequence shown here is derived from an EMBL/GenBank/DDBJ whole genome shotgun (WGS) entry which is preliminary data.</text>
</comment>
<organism evidence="2 3">
    <name type="scientific">Alkalibaculum bacchi</name>
    <dbReference type="NCBI Taxonomy" id="645887"/>
    <lineage>
        <taxon>Bacteria</taxon>
        <taxon>Bacillati</taxon>
        <taxon>Bacillota</taxon>
        <taxon>Clostridia</taxon>
        <taxon>Eubacteriales</taxon>
        <taxon>Eubacteriaceae</taxon>
        <taxon>Alkalibaculum</taxon>
    </lineage>
</organism>
<dbReference type="RefSeq" id="WP_113920735.1">
    <property type="nucleotide sequence ID" value="NZ_CALNCS010000015.1"/>
</dbReference>
<gene>
    <name evidence="2" type="ORF">DES36_10983</name>
</gene>
<sequence length="49" mass="5583">MKNLIKIGTVVLSTALTVLGILYVIDKQQQKKIGGRLVKVDYRFSKEFE</sequence>
<proteinExistence type="predicted"/>
<accession>A0A366I868</accession>
<dbReference type="AlphaFoldDB" id="A0A366I868"/>
<keyword evidence="3" id="KW-1185">Reference proteome</keyword>
<dbReference type="Proteomes" id="UP000253490">
    <property type="component" value="Unassembled WGS sequence"/>
</dbReference>
<dbReference type="EMBL" id="QNRX01000009">
    <property type="protein sequence ID" value="RBP63864.1"/>
    <property type="molecule type" value="Genomic_DNA"/>
</dbReference>